<dbReference type="GO" id="GO:0019646">
    <property type="term" value="P:aerobic electron transport chain"/>
    <property type="evidence" value="ECO:0007669"/>
    <property type="project" value="TreeGrafter"/>
</dbReference>
<dbReference type="EMBL" id="CP000245">
    <property type="protein sequence ID" value="AEG91471.1"/>
    <property type="molecule type" value="Genomic_DNA"/>
</dbReference>
<dbReference type="InterPro" id="IPR051169">
    <property type="entry name" value="NADH-Q_oxidoreductase"/>
</dbReference>
<evidence type="ECO:0000256" key="4">
    <source>
        <dbReference type="ARBA" id="ARBA00023002"/>
    </source>
</evidence>
<reference evidence="7" key="1">
    <citation type="submission" date="2006-01" db="EMBL/GenBank/DDBJ databases">
        <title>Genome of the cyst-dividing bacterium Ramlibacter tataouinensis.</title>
        <authorList>
            <person name="Barakat M."/>
            <person name="Ortet P."/>
            <person name="De Luca G."/>
            <person name="Jourlin-Castelli C."/>
            <person name="Ansaldi M."/>
            <person name="Py B."/>
            <person name="Fichant G."/>
            <person name="Coutinho P."/>
            <person name="Voulhoux R."/>
            <person name="Bastien O."/>
            <person name="Roy S."/>
            <person name="Marechal E."/>
            <person name="Henrissat B."/>
            <person name="Quentin Y."/>
            <person name="Noirot P."/>
            <person name="Filloux A."/>
            <person name="Mejean V."/>
            <person name="DuBow M."/>
            <person name="Barras F."/>
            <person name="Heulin T."/>
        </authorList>
    </citation>
    <scope>NUCLEOTIDE SEQUENCE [LARGE SCALE GENOMIC DNA]</scope>
    <source>
        <strain evidence="7">ATCC BAA-407 / DSM 14655 / LMG 21543 / TTB310</strain>
    </source>
</reference>
<dbReference type="HOGENOM" id="CLU_021377_4_0_4"/>
<comment type="cofactor">
    <cofactor evidence="1">
        <name>FAD</name>
        <dbReference type="ChEBI" id="CHEBI:57692"/>
    </cofactor>
</comment>
<evidence type="ECO:0000313" key="7">
    <source>
        <dbReference type="Proteomes" id="UP000008385"/>
    </source>
</evidence>
<dbReference type="STRING" id="365046.Rta_04000"/>
<dbReference type="AlphaFoldDB" id="F5Y5W7"/>
<proteinExistence type="predicted"/>
<dbReference type="PATRIC" id="fig|365046.3.peg.413"/>
<evidence type="ECO:0000256" key="3">
    <source>
        <dbReference type="ARBA" id="ARBA00022827"/>
    </source>
</evidence>
<name>F5Y5W7_RAMTT</name>
<dbReference type="InterPro" id="IPR023753">
    <property type="entry name" value="FAD/NAD-binding_dom"/>
</dbReference>
<evidence type="ECO:0000313" key="6">
    <source>
        <dbReference type="EMBL" id="AEG91471.1"/>
    </source>
</evidence>
<dbReference type="Pfam" id="PF07992">
    <property type="entry name" value="Pyr_redox_2"/>
    <property type="match status" value="1"/>
</dbReference>
<dbReference type="PANTHER" id="PTHR42913">
    <property type="entry name" value="APOPTOSIS-INDUCING FACTOR 1"/>
    <property type="match status" value="1"/>
</dbReference>
<evidence type="ECO:0000259" key="5">
    <source>
        <dbReference type="Pfam" id="PF07992"/>
    </source>
</evidence>
<keyword evidence="3" id="KW-0274">FAD</keyword>
<evidence type="ECO:0000256" key="1">
    <source>
        <dbReference type="ARBA" id="ARBA00001974"/>
    </source>
</evidence>
<feature type="domain" description="FAD/NAD(P)-binding" evidence="5">
    <location>
        <begin position="3"/>
        <end position="295"/>
    </location>
</feature>
<dbReference type="SUPFAM" id="SSF51905">
    <property type="entry name" value="FAD/NAD(P)-binding domain"/>
    <property type="match status" value="2"/>
</dbReference>
<dbReference type="Gene3D" id="3.50.50.100">
    <property type="match status" value="1"/>
</dbReference>
<dbReference type="PANTHER" id="PTHR42913:SF9">
    <property type="entry name" value="SLR1591 PROTEIN"/>
    <property type="match status" value="1"/>
</dbReference>
<accession>F5Y5W7</accession>
<organism evidence="6 7">
    <name type="scientific">Ramlibacter tataouinensis (strain ATCC BAA-407 / DSM 14655 / LMG 21543 / TTB310)</name>
    <dbReference type="NCBI Taxonomy" id="365046"/>
    <lineage>
        <taxon>Bacteria</taxon>
        <taxon>Pseudomonadati</taxon>
        <taxon>Pseudomonadota</taxon>
        <taxon>Betaproteobacteria</taxon>
        <taxon>Burkholderiales</taxon>
        <taxon>Comamonadaceae</taxon>
        <taxon>Ramlibacter</taxon>
    </lineage>
</organism>
<sequence>MLLGGGHAHLQVLARFAERRPRGWDALLVTPHPRQIYSGMLPGWIAGHYTLDEISIDLLPLARAAEVGLLLDAATGLDADAGVLHTRHHGSIAFDALSIDVGSGPPHTIPGAAEHGVGIRPIEGFAAAWERLRRQLHDTRGPLHVVVLGAGPGGVELAFGLRHRAIREGWSHLRVRLVGSEATPLPGAPASARTCMADKLREVGVEWEGSRRAAAIESRRIVFEDTGEAAADVCWIVTGAAPVPWLAASGLDTDDAGYVRVNGKLQSLSHANVFAAGDAASHPRPLPKSGVYAVRAGAALARSLLAFCEGMPLTEWRPQRQALYLVSTGDRHAVAVWARWSWQGSWTWRWKDLIDRRFVEGFRQSV</sequence>
<dbReference type="eggNOG" id="COG1252">
    <property type="taxonomic scope" value="Bacteria"/>
</dbReference>
<dbReference type="NCBIfam" id="TIGR03169">
    <property type="entry name" value="Nterm_to_SelD"/>
    <property type="match status" value="1"/>
</dbReference>
<protein>
    <submittedName>
        <fullName evidence="6">NADH dehydrogenase-like protein</fullName>
    </submittedName>
</protein>
<evidence type="ECO:0000256" key="2">
    <source>
        <dbReference type="ARBA" id="ARBA00022630"/>
    </source>
</evidence>
<reference evidence="6 7" key="2">
    <citation type="journal article" date="2011" name="PLoS ONE">
        <title>The Cyst-Dividing Bacterium Ramlibacter tataouinensis TTB310 Genome Reveals a Well-Stocked Toolbox for Adaptation to a Desert Environment.</title>
        <authorList>
            <person name="De Luca G."/>
            <person name="Barakat M."/>
            <person name="Ortet P."/>
            <person name="Fochesato S."/>
            <person name="Jourlin-Castelli C."/>
            <person name="Ansaldi M."/>
            <person name="Py B."/>
            <person name="Fichant G."/>
            <person name="Coutinho P.M."/>
            <person name="Voulhoux R."/>
            <person name="Bastien O."/>
            <person name="Marechal E."/>
            <person name="Henrissat B."/>
            <person name="Quentin Y."/>
            <person name="Noirot P."/>
            <person name="Filloux A."/>
            <person name="Mejean V."/>
            <person name="Dubow M.S."/>
            <person name="Barras F."/>
            <person name="Barbe V."/>
            <person name="Weissenbach J."/>
            <person name="Mihalcescu I."/>
            <person name="Vermeglio A."/>
            <person name="Achouak W."/>
            <person name="Heulin T."/>
        </authorList>
    </citation>
    <scope>NUCLEOTIDE SEQUENCE [LARGE SCALE GENOMIC DNA]</scope>
    <source>
        <strain evidence="7">ATCC BAA-407 / DSM 14655 / LMG 21543 / TTB310</strain>
    </source>
</reference>
<dbReference type="InterPro" id="IPR036188">
    <property type="entry name" value="FAD/NAD-bd_sf"/>
</dbReference>
<dbReference type="InterPro" id="IPR017584">
    <property type="entry name" value="Pyridine_nucleo_diS_OxRdtase_N"/>
</dbReference>
<keyword evidence="2" id="KW-0285">Flavoprotein</keyword>
<dbReference type="Proteomes" id="UP000008385">
    <property type="component" value="Chromosome"/>
</dbReference>
<dbReference type="GO" id="GO:0003955">
    <property type="term" value="F:NAD(P)H dehydrogenase (quinone) activity"/>
    <property type="evidence" value="ECO:0007669"/>
    <property type="project" value="TreeGrafter"/>
</dbReference>
<keyword evidence="7" id="KW-1185">Reference proteome</keyword>
<gene>
    <name evidence="6" type="ordered locus">Rta_04000</name>
</gene>
<keyword evidence="4" id="KW-0560">Oxidoreductase</keyword>
<dbReference type="KEGG" id="rta:Rta_04000"/>